<dbReference type="Proteomes" id="UP000028701">
    <property type="component" value="Unassembled WGS sequence"/>
</dbReference>
<dbReference type="InterPro" id="IPR016215">
    <property type="entry name" value="NTA_MOA"/>
</dbReference>
<gene>
    <name evidence="8" type="ORF">RRU01S_35_00360</name>
</gene>
<dbReference type="EMBL" id="BBJU01000035">
    <property type="protein sequence ID" value="GAK73327.1"/>
    <property type="molecule type" value="Genomic_DNA"/>
</dbReference>
<feature type="domain" description="Luciferase-like" evidence="7">
    <location>
        <begin position="10"/>
        <end position="297"/>
    </location>
</feature>
<dbReference type="GO" id="GO:0004497">
    <property type="term" value="F:monooxygenase activity"/>
    <property type="evidence" value="ECO:0007669"/>
    <property type="project" value="UniProtKB-KW"/>
</dbReference>
<keyword evidence="2 6" id="KW-0288">FMN</keyword>
<dbReference type="InterPro" id="IPR036661">
    <property type="entry name" value="Luciferase-like_sf"/>
</dbReference>
<feature type="binding site" evidence="6">
    <location>
        <position position="203"/>
    </location>
    <ligand>
        <name>FMN</name>
        <dbReference type="ChEBI" id="CHEBI:58210"/>
    </ligand>
</feature>
<evidence type="ECO:0000313" key="9">
    <source>
        <dbReference type="Proteomes" id="UP000028701"/>
    </source>
</evidence>
<dbReference type="SUPFAM" id="SSF51679">
    <property type="entry name" value="Bacterial luciferase-like"/>
    <property type="match status" value="1"/>
</dbReference>
<dbReference type="Pfam" id="PF00296">
    <property type="entry name" value="Bac_luciferase"/>
    <property type="match status" value="1"/>
</dbReference>
<proteinExistence type="inferred from homology"/>
<dbReference type="GO" id="GO:0016705">
    <property type="term" value="F:oxidoreductase activity, acting on paired donors, with incorporation or reduction of molecular oxygen"/>
    <property type="evidence" value="ECO:0007669"/>
    <property type="project" value="InterPro"/>
</dbReference>
<comment type="similarity">
    <text evidence="5">Belongs to the NtaA/SnaA/DszA monooxygenase family.</text>
</comment>
<dbReference type="Gene3D" id="3.20.20.30">
    <property type="entry name" value="Luciferase-like domain"/>
    <property type="match status" value="1"/>
</dbReference>
<evidence type="ECO:0000256" key="3">
    <source>
        <dbReference type="ARBA" id="ARBA00023002"/>
    </source>
</evidence>
<feature type="binding site" evidence="6">
    <location>
        <position position="79"/>
    </location>
    <ligand>
        <name>FMN</name>
        <dbReference type="ChEBI" id="CHEBI:58210"/>
    </ligand>
</feature>
<keyword evidence="3" id="KW-0560">Oxidoreductase</keyword>
<evidence type="ECO:0000256" key="2">
    <source>
        <dbReference type="ARBA" id="ARBA00022643"/>
    </source>
</evidence>
<feature type="binding site" evidence="6">
    <location>
        <position position="129"/>
    </location>
    <ligand>
        <name>FMN</name>
        <dbReference type="ChEBI" id="CHEBI:58210"/>
    </ligand>
</feature>
<keyword evidence="1 6" id="KW-0285">Flavoprotein</keyword>
<evidence type="ECO:0000256" key="6">
    <source>
        <dbReference type="PIRSR" id="PIRSR000337-1"/>
    </source>
</evidence>
<dbReference type="PANTHER" id="PTHR30011:SF16">
    <property type="entry name" value="C2H2 FINGER DOMAIN TRANSCRIPTION FACTOR (EUROFUNG)-RELATED"/>
    <property type="match status" value="1"/>
</dbReference>
<name>A0A081D331_9HYPH</name>
<evidence type="ECO:0000256" key="1">
    <source>
        <dbReference type="ARBA" id="ARBA00022630"/>
    </source>
</evidence>
<dbReference type="PIRSF" id="PIRSF000337">
    <property type="entry name" value="NTA_MOA"/>
    <property type="match status" value="1"/>
</dbReference>
<feature type="binding site" evidence="6">
    <location>
        <position position="133"/>
    </location>
    <ligand>
        <name>FMN</name>
        <dbReference type="ChEBI" id="CHEBI:58210"/>
    </ligand>
</feature>
<feature type="binding site" evidence="6">
    <location>
        <position position="33"/>
    </location>
    <ligand>
        <name>FMN</name>
        <dbReference type="ChEBI" id="CHEBI:58210"/>
    </ligand>
</feature>
<reference evidence="8 9" key="1">
    <citation type="submission" date="2014-08" db="EMBL/GenBank/DDBJ databases">
        <title>Whole genome shotgun sequence of Rhizobium rubi NBRC 13261.</title>
        <authorList>
            <person name="Katano-Makiyama Y."/>
            <person name="Hosoyama A."/>
            <person name="Hashimoto M."/>
            <person name="Hosoyama Y."/>
            <person name="Noguchi M."/>
            <person name="Tsuchikane K."/>
            <person name="Uohara A."/>
            <person name="Ohji S."/>
            <person name="Ichikawa N."/>
            <person name="Kimura A."/>
            <person name="Yamazoe A."/>
            <person name="Fujita N."/>
        </authorList>
    </citation>
    <scope>NUCLEOTIDE SEQUENCE [LARGE SCALE GENOMIC DNA]</scope>
    <source>
        <strain evidence="8 9">NBRC 13261</strain>
    </source>
</reference>
<sequence>MGDRSRDYNDLGHWVRLAQTLERGYFDAIFLADILGVYDTYQDSVEPSLRMAAQIPVNDPLPLIPVMAHATEHIGFGLTASVSFEHPFPFARRMSTLDHLTKGRIAWNIVTSYLESAARNLGQDKITDHDQRYDMADEYLEVVYKLWEASWHEDAVCGAGTNFADAKRVDPILHEGRFFKVPGIHLSEPSPQRTPVLFQAGSSGRGKRFAARHAECVFTGCPSKSVMRTVVSDIRSQVGEEGRDPRSVLIFNMQTIILRASDEEAQDEYARLMSFVDRDAVLAIFSGAMGIDLGQLPYDKPLRYAKTQMAQSVLEAFTSADPSKDWTIREIVEWCGIGGRGPVFVGSPVTVANMIEEWVEDTDLDGFNLSYATMPGSYEDIVDLLVPELQKRGRYKTAYDTGSLREKFFGCGARLSGTDLARRLSRLHNPRTT</sequence>
<feature type="binding site" evidence="6">
    <location>
        <position position="202"/>
    </location>
    <ligand>
        <name>FMN</name>
        <dbReference type="ChEBI" id="CHEBI:58210"/>
    </ligand>
</feature>
<evidence type="ECO:0000259" key="7">
    <source>
        <dbReference type="Pfam" id="PF00296"/>
    </source>
</evidence>
<accession>A0A081D331</accession>
<dbReference type="InterPro" id="IPR011251">
    <property type="entry name" value="Luciferase-like_dom"/>
</dbReference>
<evidence type="ECO:0000313" key="8">
    <source>
        <dbReference type="EMBL" id="GAK73327.1"/>
    </source>
</evidence>
<dbReference type="AlphaFoldDB" id="A0A081D331"/>
<protein>
    <submittedName>
        <fullName evidence="8">Putative monooxygenase</fullName>
    </submittedName>
</protein>
<evidence type="ECO:0000256" key="5">
    <source>
        <dbReference type="ARBA" id="ARBA00033748"/>
    </source>
</evidence>
<keyword evidence="4 8" id="KW-0503">Monooxygenase</keyword>
<organism evidence="8 9">
    <name type="scientific">Agrobacterium rubi TR3 = NBRC 13261</name>
    <dbReference type="NCBI Taxonomy" id="1368415"/>
    <lineage>
        <taxon>Bacteria</taxon>
        <taxon>Pseudomonadati</taxon>
        <taxon>Pseudomonadota</taxon>
        <taxon>Alphaproteobacteria</taxon>
        <taxon>Hyphomicrobiales</taxon>
        <taxon>Rhizobiaceae</taxon>
        <taxon>Rhizobium/Agrobacterium group</taxon>
        <taxon>Agrobacterium</taxon>
    </lineage>
</organism>
<dbReference type="eggNOG" id="COG2141">
    <property type="taxonomic scope" value="Bacteria"/>
</dbReference>
<dbReference type="PANTHER" id="PTHR30011">
    <property type="entry name" value="ALKANESULFONATE MONOOXYGENASE-RELATED"/>
    <property type="match status" value="1"/>
</dbReference>
<dbReference type="NCBIfam" id="TIGR03860">
    <property type="entry name" value="FMN_nitrolo"/>
    <property type="match status" value="1"/>
</dbReference>
<dbReference type="InterPro" id="IPR051260">
    <property type="entry name" value="Diverse_substr_monoxygenases"/>
</dbReference>
<evidence type="ECO:0000256" key="4">
    <source>
        <dbReference type="ARBA" id="ARBA00023033"/>
    </source>
</evidence>
<comment type="caution">
    <text evidence="8">The sequence shown here is derived from an EMBL/GenBank/DDBJ whole genome shotgun (WGS) entry which is preliminary data.</text>
</comment>